<dbReference type="PANTHER" id="PTHR15615">
    <property type="match status" value="1"/>
</dbReference>
<keyword evidence="6" id="KW-1185">Reference proteome</keyword>
<dbReference type="OrthoDB" id="244495at2759"/>
<gene>
    <name evidence="5" type="ORF">KIL84_012914</name>
</gene>
<organism evidence="5 6">
    <name type="scientific">Mauremys mutica</name>
    <name type="common">yellowpond turtle</name>
    <dbReference type="NCBI Taxonomy" id="74926"/>
    <lineage>
        <taxon>Eukaryota</taxon>
        <taxon>Metazoa</taxon>
        <taxon>Chordata</taxon>
        <taxon>Craniata</taxon>
        <taxon>Vertebrata</taxon>
        <taxon>Euteleostomi</taxon>
        <taxon>Archelosauria</taxon>
        <taxon>Testudinata</taxon>
        <taxon>Testudines</taxon>
        <taxon>Cryptodira</taxon>
        <taxon>Durocryptodira</taxon>
        <taxon>Testudinoidea</taxon>
        <taxon>Geoemydidae</taxon>
        <taxon>Geoemydinae</taxon>
        <taxon>Mauremys</taxon>
    </lineage>
</organism>
<evidence type="ECO:0000256" key="2">
    <source>
        <dbReference type="ARBA" id="ARBA00040808"/>
    </source>
</evidence>
<evidence type="ECO:0000256" key="1">
    <source>
        <dbReference type="ARBA" id="ARBA00038508"/>
    </source>
</evidence>
<feature type="region of interest" description="Disordered" evidence="3">
    <location>
        <begin position="1"/>
        <end position="69"/>
    </location>
</feature>
<keyword evidence="4" id="KW-0472">Membrane</keyword>
<protein>
    <recommendedName>
        <fullName evidence="2">Protein CNPPD1</fullName>
    </recommendedName>
</protein>
<keyword evidence="4" id="KW-1133">Transmembrane helix</keyword>
<comment type="caution">
    <text evidence="5">The sequence shown here is derived from an EMBL/GenBank/DDBJ whole genome shotgun (WGS) entry which is preliminary data.</text>
</comment>
<feature type="transmembrane region" description="Helical" evidence="4">
    <location>
        <begin position="297"/>
        <end position="319"/>
    </location>
</feature>
<dbReference type="Proteomes" id="UP000827986">
    <property type="component" value="Unassembled WGS sequence"/>
</dbReference>
<evidence type="ECO:0000256" key="3">
    <source>
        <dbReference type="SAM" id="MobiDB-lite"/>
    </source>
</evidence>
<dbReference type="Pfam" id="PF08613">
    <property type="entry name" value="Cyclin"/>
    <property type="match status" value="1"/>
</dbReference>
<dbReference type="PANTHER" id="PTHR15615:SF108">
    <property type="entry name" value="PROTEIN CNPPD1"/>
    <property type="match status" value="1"/>
</dbReference>
<dbReference type="GO" id="GO:0019901">
    <property type="term" value="F:protein kinase binding"/>
    <property type="evidence" value="ECO:0007669"/>
    <property type="project" value="InterPro"/>
</dbReference>
<dbReference type="CDD" id="cd20557">
    <property type="entry name" value="CYCLIN_ScPCL1-like"/>
    <property type="match status" value="1"/>
</dbReference>
<reference evidence="5" key="1">
    <citation type="submission" date="2021-09" db="EMBL/GenBank/DDBJ databases">
        <title>The genome of Mauremys mutica provides insights into the evolution of semi-aquatic lifestyle.</title>
        <authorList>
            <person name="Gong S."/>
            <person name="Gao Y."/>
        </authorList>
    </citation>
    <scope>NUCLEOTIDE SEQUENCE</scope>
    <source>
        <strain evidence="5">MM-2020</strain>
        <tissue evidence="5">Muscle</tissue>
    </source>
</reference>
<accession>A0A9D3XTB5</accession>
<dbReference type="AlphaFoldDB" id="A0A9D3XTB5"/>
<dbReference type="Gene3D" id="1.10.472.10">
    <property type="entry name" value="Cyclin-like"/>
    <property type="match status" value="1"/>
</dbReference>
<comment type="similarity">
    <text evidence="1">Belongs to the CNPPD1 family.</text>
</comment>
<name>A0A9D3XTB5_9SAUR</name>
<dbReference type="InterPro" id="IPR013922">
    <property type="entry name" value="Cyclin_PHO80-like"/>
</dbReference>
<evidence type="ECO:0000256" key="4">
    <source>
        <dbReference type="SAM" id="Phobius"/>
    </source>
</evidence>
<dbReference type="GO" id="GO:0005634">
    <property type="term" value="C:nucleus"/>
    <property type="evidence" value="ECO:0007669"/>
    <property type="project" value="TreeGrafter"/>
</dbReference>
<dbReference type="GO" id="GO:0000307">
    <property type="term" value="C:cyclin-dependent protein kinase holoenzyme complex"/>
    <property type="evidence" value="ECO:0007669"/>
    <property type="project" value="TreeGrafter"/>
</dbReference>
<evidence type="ECO:0000313" key="5">
    <source>
        <dbReference type="EMBL" id="KAH1184973.1"/>
    </source>
</evidence>
<proteinExistence type="inferred from homology"/>
<keyword evidence="4" id="KW-0812">Transmembrane</keyword>
<dbReference type="EMBL" id="JAHDVG010000464">
    <property type="protein sequence ID" value="KAH1184973.1"/>
    <property type="molecule type" value="Genomic_DNA"/>
</dbReference>
<sequence>MTHPRGIRALSQEAAEEPGASLAGESPPVASGPGCLRHSPCPGKRKGERRTLLPPRRGTDRAPSSPRGMDLDGLLLDEEGTFSLSGFQEFTFLPGHQQLSERVRKRLYYGWDKDCSLDNLSSPVADIAVELLQKAAPSPIRRLQKKYVCHVSREACISPCSMMLALVYIERLRHRNPEYLQQISSSDLFLISMMVASKYLYDEGEEEEVFNDEWGAAGKVGVQTVNTLEMNFLSAIDWTLYTDPKELFEVLSWLEGCVARRQGTQRGWFTYTDLCVLLEQSLWQHALGQFYQQVAKLACLLGVMYLTGIAAVFASVTVVHQVVGVRSAGPAALRPLLFPMDGGRPLGSGAPLAPCVTQLPDPGLGLPGPLSPSGSDSSSCCPVENETEEEQCCPGGGVTATALYLWGSVLTALSYTEAPGSAMQTSPQQVPPLCPNCLKLRRGRSTCERSNRTSPSRPFTPPAPFGLGLGPARLALCCSGCSSGPSWGWHPSAALSPQDWPDPLALKQCSFQAAMDLGRIKTFIFPS</sequence>
<dbReference type="GO" id="GO:0016538">
    <property type="term" value="F:cyclin-dependent protein serine/threonine kinase regulator activity"/>
    <property type="evidence" value="ECO:0007669"/>
    <property type="project" value="TreeGrafter"/>
</dbReference>
<evidence type="ECO:0000313" key="6">
    <source>
        <dbReference type="Proteomes" id="UP000827986"/>
    </source>
</evidence>